<accession>A0ABQ6I7C4</accession>
<dbReference type="InterPro" id="IPR005119">
    <property type="entry name" value="LysR_subst-bd"/>
</dbReference>
<dbReference type="Gene3D" id="3.40.190.10">
    <property type="entry name" value="Periplasmic binding protein-like II"/>
    <property type="match status" value="2"/>
</dbReference>
<dbReference type="Pfam" id="PF00126">
    <property type="entry name" value="HTH_1"/>
    <property type="match status" value="1"/>
</dbReference>
<dbReference type="PROSITE" id="PS50931">
    <property type="entry name" value="HTH_LYSR"/>
    <property type="match status" value="1"/>
</dbReference>
<gene>
    <name evidence="6" type="ORF">GCM10025864_43060</name>
</gene>
<dbReference type="InterPro" id="IPR036388">
    <property type="entry name" value="WH-like_DNA-bd_sf"/>
</dbReference>
<keyword evidence="4" id="KW-0804">Transcription</keyword>
<keyword evidence="2" id="KW-0805">Transcription regulation</keyword>
<evidence type="ECO:0000256" key="4">
    <source>
        <dbReference type="ARBA" id="ARBA00023163"/>
    </source>
</evidence>
<comment type="similarity">
    <text evidence="1">Belongs to the LysR transcriptional regulatory family.</text>
</comment>
<evidence type="ECO:0000313" key="6">
    <source>
        <dbReference type="EMBL" id="GMA26547.1"/>
    </source>
</evidence>
<evidence type="ECO:0000256" key="3">
    <source>
        <dbReference type="ARBA" id="ARBA00023125"/>
    </source>
</evidence>
<dbReference type="InterPro" id="IPR000847">
    <property type="entry name" value="LysR_HTH_N"/>
</dbReference>
<sequence>MLMLDPRRLRLLDDLSRLGTIAAVAQLRGYTASAVSQQLATLEREAGIPLLERTGRRVRLTDAGAALAAATDDVLLALEQAEASVLAARGTAVGTVRIGAFPTAVRTLLPTALARLAERHPGLRLHVVELDPADVPAALRDDRVDIGLVQDYDVVPRAAARGIQSAPLLEEAVHLATRGRAARTVADVRDEPWILAGPGTLCRAAAVHLCRAAGYEPVTRHVVDDFATVLALVAAGQGVAIVPQLAAVDVPPPVRLDPVGTTRRTRVAHRAGAGRRPEIRAFVDVLRAVAEELPHA</sequence>
<dbReference type="InterPro" id="IPR036390">
    <property type="entry name" value="WH_DNA-bd_sf"/>
</dbReference>
<feature type="domain" description="HTH lysR-type" evidence="5">
    <location>
        <begin position="4"/>
        <end position="61"/>
    </location>
</feature>
<dbReference type="PANTHER" id="PTHR30346">
    <property type="entry name" value="TRANSCRIPTIONAL DUAL REGULATOR HCAR-RELATED"/>
    <property type="match status" value="1"/>
</dbReference>
<dbReference type="Gene3D" id="1.10.10.10">
    <property type="entry name" value="Winged helix-like DNA-binding domain superfamily/Winged helix DNA-binding domain"/>
    <property type="match status" value="1"/>
</dbReference>
<evidence type="ECO:0000256" key="2">
    <source>
        <dbReference type="ARBA" id="ARBA00023015"/>
    </source>
</evidence>
<name>A0ABQ6I7C4_9MICO</name>
<dbReference type="SUPFAM" id="SSF53850">
    <property type="entry name" value="Periplasmic binding protein-like II"/>
    <property type="match status" value="1"/>
</dbReference>
<dbReference type="CDD" id="cd08423">
    <property type="entry name" value="PBP2_LTTR_like_6"/>
    <property type="match status" value="1"/>
</dbReference>
<keyword evidence="7" id="KW-1185">Reference proteome</keyword>
<dbReference type="SUPFAM" id="SSF46785">
    <property type="entry name" value="Winged helix' DNA-binding domain"/>
    <property type="match status" value="1"/>
</dbReference>
<proteinExistence type="inferred from homology"/>
<dbReference type="EMBL" id="BSUK01000001">
    <property type="protein sequence ID" value="GMA26547.1"/>
    <property type="molecule type" value="Genomic_DNA"/>
</dbReference>
<evidence type="ECO:0000256" key="1">
    <source>
        <dbReference type="ARBA" id="ARBA00009437"/>
    </source>
</evidence>
<dbReference type="Pfam" id="PF03466">
    <property type="entry name" value="LysR_substrate"/>
    <property type="match status" value="1"/>
</dbReference>
<organism evidence="6 7">
    <name type="scientific">Luteimicrobium album</name>
    <dbReference type="NCBI Taxonomy" id="1054550"/>
    <lineage>
        <taxon>Bacteria</taxon>
        <taxon>Bacillati</taxon>
        <taxon>Actinomycetota</taxon>
        <taxon>Actinomycetes</taxon>
        <taxon>Micrococcales</taxon>
        <taxon>Luteimicrobium</taxon>
    </lineage>
</organism>
<protein>
    <submittedName>
        <fullName evidence="6">LysR family transcriptional regulator</fullName>
    </submittedName>
</protein>
<keyword evidence="3" id="KW-0238">DNA-binding</keyword>
<evidence type="ECO:0000313" key="7">
    <source>
        <dbReference type="Proteomes" id="UP001157091"/>
    </source>
</evidence>
<evidence type="ECO:0000259" key="5">
    <source>
        <dbReference type="PROSITE" id="PS50931"/>
    </source>
</evidence>
<dbReference type="PANTHER" id="PTHR30346:SF29">
    <property type="entry name" value="LYSR SUBSTRATE-BINDING"/>
    <property type="match status" value="1"/>
</dbReference>
<comment type="caution">
    <text evidence="6">The sequence shown here is derived from an EMBL/GenBank/DDBJ whole genome shotgun (WGS) entry which is preliminary data.</text>
</comment>
<reference evidence="7" key="1">
    <citation type="journal article" date="2019" name="Int. J. Syst. Evol. Microbiol.">
        <title>The Global Catalogue of Microorganisms (GCM) 10K type strain sequencing project: providing services to taxonomists for standard genome sequencing and annotation.</title>
        <authorList>
            <consortium name="The Broad Institute Genomics Platform"/>
            <consortium name="The Broad Institute Genome Sequencing Center for Infectious Disease"/>
            <person name="Wu L."/>
            <person name="Ma J."/>
        </authorList>
    </citation>
    <scope>NUCLEOTIDE SEQUENCE [LARGE SCALE GENOMIC DNA]</scope>
    <source>
        <strain evidence="7">NBRC 106348</strain>
    </source>
</reference>
<dbReference type="Proteomes" id="UP001157091">
    <property type="component" value="Unassembled WGS sequence"/>
</dbReference>